<gene>
    <name evidence="1" type="ORF">C8N46_110128</name>
</gene>
<comment type="caution">
    <text evidence="1">The sequence shown here is derived from an EMBL/GenBank/DDBJ whole genome shotgun (WGS) entry which is preliminary data.</text>
</comment>
<evidence type="ECO:0000313" key="1">
    <source>
        <dbReference type="EMBL" id="PTX59291.1"/>
    </source>
</evidence>
<protein>
    <submittedName>
        <fullName evidence="1">Uncharacterized protein</fullName>
    </submittedName>
</protein>
<dbReference type="RefSeq" id="WP_108116450.1">
    <property type="nucleotide sequence ID" value="NZ_QBKT01000010.1"/>
</dbReference>
<dbReference type="EMBL" id="QBKT01000010">
    <property type="protein sequence ID" value="PTX59291.1"/>
    <property type="molecule type" value="Genomic_DNA"/>
</dbReference>
<dbReference type="OrthoDB" id="979995at2"/>
<sequence length="119" mass="13372">MKRITFIFLGIALVVFLAYSFTPINTVQSDDCVLISGKIVSIKEGASNNIQIRLENDSHYYYINRGLEKGINLAQLSAKVLNKTVTLYCPNRWTIVNPDGIVPHISKMEKGTTVVYSEF</sequence>
<evidence type="ECO:0000313" key="2">
    <source>
        <dbReference type="Proteomes" id="UP000244090"/>
    </source>
</evidence>
<dbReference type="Proteomes" id="UP000244090">
    <property type="component" value="Unassembled WGS sequence"/>
</dbReference>
<accession>A0A2T6BT81</accession>
<reference evidence="1 2" key="1">
    <citation type="submission" date="2018-04" db="EMBL/GenBank/DDBJ databases">
        <title>Genomic Encyclopedia of Archaeal and Bacterial Type Strains, Phase II (KMG-II): from individual species to whole genera.</title>
        <authorList>
            <person name="Goeker M."/>
        </authorList>
    </citation>
    <scope>NUCLEOTIDE SEQUENCE [LARGE SCALE GENOMIC DNA]</scope>
    <source>
        <strain evidence="1 2">DSM 25731</strain>
    </source>
</reference>
<dbReference type="AlphaFoldDB" id="A0A2T6BT81"/>
<keyword evidence="2" id="KW-1185">Reference proteome</keyword>
<name>A0A2T6BT81_9FLAO</name>
<organism evidence="1 2">
    <name type="scientific">Kordia periserrulae</name>
    <dbReference type="NCBI Taxonomy" id="701523"/>
    <lineage>
        <taxon>Bacteria</taxon>
        <taxon>Pseudomonadati</taxon>
        <taxon>Bacteroidota</taxon>
        <taxon>Flavobacteriia</taxon>
        <taxon>Flavobacteriales</taxon>
        <taxon>Flavobacteriaceae</taxon>
        <taxon>Kordia</taxon>
    </lineage>
</organism>
<proteinExistence type="predicted"/>